<accession>A0A1W1CMU0</accession>
<dbReference type="SUPFAM" id="SSF53850">
    <property type="entry name" value="Periplasmic binding protein-like II"/>
    <property type="match status" value="1"/>
</dbReference>
<dbReference type="AlphaFoldDB" id="A0A1W1CMU0"/>
<dbReference type="Pfam" id="PF13531">
    <property type="entry name" value="SBP_bac_11"/>
    <property type="match status" value="1"/>
</dbReference>
<gene>
    <name evidence="3" type="ORF">MNB_SV-14-1080</name>
</gene>
<dbReference type="GO" id="GO:0030973">
    <property type="term" value="F:molybdate ion binding"/>
    <property type="evidence" value="ECO:0007669"/>
    <property type="project" value="InterPro"/>
</dbReference>
<evidence type="ECO:0000256" key="2">
    <source>
        <dbReference type="ARBA" id="ARBA00022729"/>
    </source>
</evidence>
<keyword evidence="2" id="KW-0732">Signal</keyword>
<proteinExistence type="predicted"/>
<dbReference type="CDD" id="cd13539">
    <property type="entry name" value="PBP2_AvModA"/>
    <property type="match status" value="1"/>
</dbReference>
<dbReference type="PANTHER" id="PTHR30632">
    <property type="entry name" value="MOLYBDATE-BINDING PERIPLASMIC PROTEIN"/>
    <property type="match status" value="1"/>
</dbReference>
<sequence length="251" mass="27727">MSTLKTKLLLIIVLSAYLFADKITVAVAANVSYAINDLKKEFNLLYPNTKVNIILAGTGKLVAQIKHKAPYDILMSANMMYPQSLYKSGEAVTRPLIYAQGSLAYLSKSKIDFSKGINLLTDKNIKKIAIANPKTAPYGQASIEALKNAHLYEKIKSKFVYAESISQTLTYAIKATDIGLIAKSALFTPKLAHLKKGENWIELDPKLYTPIDQGVVLLKHGEKNAEASAFYAFILSKKAKTIFEKFGYIVP</sequence>
<keyword evidence="1" id="KW-0479">Metal-binding</keyword>
<dbReference type="InterPro" id="IPR044084">
    <property type="entry name" value="AvModA-like_subst-bd"/>
</dbReference>
<dbReference type="Gene3D" id="3.40.190.10">
    <property type="entry name" value="Periplasmic binding protein-like II"/>
    <property type="match status" value="2"/>
</dbReference>
<reference evidence="3" key="1">
    <citation type="submission" date="2016-10" db="EMBL/GenBank/DDBJ databases">
        <authorList>
            <person name="de Groot N.N."/>
        </authorList>
    </citation>
    <scope>NUCLEOTIDE SEQUENCE</scope>
</reference>
<dbReference type="GO" id="GO:0015689">
    <property type="term" value="P:molybdate ion transport"/>
    <property type="evidence" value="ECO:0007669"/>
    <property type="project" value="InterPro"/>
</dbReference>
<name>A0A1W1CMU0_9ZZZZ</name>
<dbReference type="PIRSF" id="PIRSF004846">
    <property type="entry name" value="ModA"/>
    <property type="match status" value="1"/>
</dbReference>
<dbReference type="InterPro" id="IPR005950">
    <property type="entry name" value="ModA"/>
</dbReference>
<dbReference type="NCBIfam" id="TIGR01256">
    <property type="entry name" value="modA"/>
    <property type="match status" value="1"/>
</dbReference>
<dbReference type="GO" id="GO:0046872">
    <property type="term" value="F:metal ion binding"/>
    <property type="evidence" value="ECO:0007669"/>
    <property type="project" value="UniProtKB-KW"/>
</dbReference>
<evidence type="ECO:0000313" key="3">
    <source>
        <dbReference type="EMBL" id="SFV67210.1"/>
    </source>
</evidence>
<dbReference type="EMBL" id="FPHN01000222">
    <property type="protein sequence ID" value="SFV67210.1"/>
    <property type="molecule type" value="Genomic_DNA"/>
</dbReference>
<evidence type="ECO:0000256" key="1">
    <source>
        <dbReference type="ARBA" id="ARBA00022723"/>
    </source>
</evidence>
<organism evidence="3">
    <name type="scientific">hydrothermal vent metagenome</name>
    <dbReference type="NCBI Taxonomy" id="652676"/>
    <lineage>
        <taxon>unclassified sequences</taxon>
        <taxon>metagenomes</taxon>
        <taxon>ecological metagenomes</taxon>
    </lineage>
</organism>
<dbReference type="PANTHER" id="PTHR30632:SF14">
    <property type="entry name" value="TUNGSTATE_MOLYBDATE_CHROMATE-BINDING PROTEIN MODA"/>
    <property type="match status" value="1"/>
</dbReference>
<dbReference type="InterPro" id="IPR050682">
    <property type="entry name" value="ModA/WtpA"/>
</dbReference>
<protein>
    <submittedName>
        <fullName evidence="3">Molybdenum ABC transporter, periplasmic molybdenum-binding protein ModA (TC 3.A.1.8.1)</fullName>
    </submittedName>
</protein>